<organism evidence="4 5">
    <name type="scientific">Batillaria attramentaria</name>
    <dbReference type="NCBI Taxonomy" id="370345"/>
    <lineage>
        <taxon>Eukaryota</taxon>
        <taxon>Metazoa</taxon>
        <taxon>Spiralia</taxon>
        <taxon>Lophotrochozoa</taxon>
        <taxon>Mollusca</taxon>
        <taxon>Gastropoda</taxon>
        <taxon>Caenogastropoda</taxon>
        <taxon>Sorbeoconcha</taxon>
        <taxon>Cerithioidea</taxon>
        <taxon>Batillariidae</taxon>
        <taxon>Batillaria</taxon>
    </lineage>
</organism>
<evidence type="ECO:0000256" key="1">
    <source>
        <dbReference type="ARBA" id="ARBA00008535"/>
    </source>
</evidence>
<gene>
    <name evidence="4" type="ORF">BaRGS_00017568</name>
</gene>
<evidence type="ECO:0000259" key="3">
    <source>
        <dbReference type="Pfam" id="PF04548"/>
    </source>
</evidence>
<evidence type="ECO:0000313" key="4">
    <source>
        <dbReference type="EMBL" id="KAK7491131.1"/>
    </source>
</evidence>
<dbReference type="EMBL" id="JACVVK020000118">
    <property type="protein sequence ID" value="KAK7491131.1"/>
    <property type="molecule type" value="Genomic_DNA"/>
</dbReference>
<dbReference type="AlphaFoldDB" id="A0ABD0KVN6"/>
<comment type="similarity">
    <text evidence="1">Belongs to the TRAFAC class TrmE-Era-EngA-EngB-Septin-like GTPase superfamily. AIG1/Toc34/Toc159-like paraseptin GTPase family. IAN subfamily.</text>
</comment>
<dbReference type="SUPFAM" id="SSF52540">
    <property type="entry name" value="P-loop containing nucleoside triphosphate hydrolases"/>
    <property type="match status" value="1"/>
</dbReference>
<dbReference type="Gene3D" id="3.40.50.300">
    <property type="entry name" value="P-loop containing nucleotide triphosphate hydrolases"/>
    <property type="match status" value="1"/>
</dbReference>
<feature type="non-terminal residue" evidence="4">
    <location>
        <position position="63"/>
    </location>
</feature>
<dbReference type="Proteomes" id="UP001519460">
    <property type="component" value="Unassembled WGS sequence"/>
</dbReference>
<evidence type="ECO:0000256" key="2">
    <source>
        <dbReference type="ARBA" id="ARBA00022741"/>
    </source>
</evidence>
<evidence type="ECO:0000313" key="5">
    <source>
        <dbReference type="Proteomes" id="UP001519460"/>
    </source>
</evidence>
<reference evidence="4 5" key="1">
    <citation type="journal article" date="2023" name="Sci. Data">
        <title>Genome assembly of the Korean intertidal mud-creeper Batillaria attramentaria.</title>
        <authorList>
            <person name="Patra A.K."/>
            <person name="Ho P.T."/>
            <person name="Jun S."/>
            <person name="Lee S.J."/>
            <person name="Kim Y."/>
            <person name="Won Y.J."/>
        </authorList>
    </citation>
    <scope>NUCLEOTIDE SEQUENCE [LARGE SCALE GENOMIC DNA]</scope>
    <source>
        <strain evidence="4">Wonlab-2016</strain>
    </source>
</reference>
<comment type="caution">
    <text evidence="4">The sequence shown here is derived from an EMBL/GenBank/DDBJ whole genome shotgun (WGS) entry which is preliminary data.</text>
</comment>
<dbReference type="Pfam" id="PF04548">
    <property type="entry name" value="AIG1"/>
    <property type="match status" value="1"/>
</dbReference>
<keyword evidence="2" id="KW-0547">Nucleotide-binding</keyword>
<name>A0ABD0KVN6_9CAEN</name>
<dbReference type="InterPro" id="IPR006703">
    <property type="entry name" value="G_AIG1"/>
</dbReference>
<dbReference type="GO" id="GO:0000166">
    <property type="term" value="F:nucleotide binding"/>
    <property type="evidence" value="ECO:0007669"/>
    <property type="project" value="UniProtKB-KW"/>
</dbReference>
<sequence>MADPEGSTETAIRLLIVGKAKSGKSTAANTILGTEKFTVHAGKQQKTRACLLESEERYGRTIE</sequence>
<proteinExistence type="inferred from homology"/>
<accession>A0ABD0KVN6</accession>
<protein>
    <recommendedName>
        <fullName evidence="3">AIG1-type G domain-containing protein</fullName>
    </recommendedName>
</protein>
<dbReference type="InterPro" id="IPR027417">
    <property type="entry name" value="P-loop_NTPase"/>
</dbReference>
<keyword evidence="5" id="KW-1185">Reference proteome</keyword>
<feature type="domain" description="AIG1-type G" evidence="3">
    <location>
        <begin position="13"/>
        <end position="62"/>
    </location>
</feature>